<dbReference type="EMBL" id="UINC01122639">
    <property type="protein sequence ID" value="SVC98575.1"/>
    <property type="molecule type" value="Genomic_DNA"/>
</dbReference>
<organism evidence="1">
    <name type="scientific">marine metagenome</name>
    <dbReference type="NCBI Taxonomy" id="408172"/>
    <lineage>
        <taxon>unclassified sequences</taxon>
        <taxon>metagenomes</taxon>
        <taxon>ecological metagenomes</taxon>
    </lineage>
</organism>
<gene>
    <name evidence="1" type="ORF">METZ01_LOCUS351429</name>
</gene>
<feature type="non-terminal residue" evidence="1">
    <location>
        <position position="27"/>
    </location>
</feature>
<evidence type="ECO:0000313" key="1">
    <source>
        <dbReference type="EMBL" id="SVC98575.1"/>
    </source>
</evidence>
<protein>
    <submittedName>
        <fullName evidence="1">Uncharacterized protein</fullName>
    </submittedName>
</protein>
<sequence length="27" mass="2955">MISLQILCSGTPTPSEIRWGSAYALKM</sequence>
<dbReference type="AlphaFoldDB" id="A0A382RN47"/>
<name>A0A382RN47_9ZZZZ</name>
<reference evidence="1" key="1">
    <citation type="submission" date="2018-05" db="EMBL/GenBank/DDBJ databases">
        <authorList>
            <person name="Lanie J.A."/>
            <person name="Ng W.-L."/>
            <person name="Kazmierczak K.M."/>
            <person name="Andrzejewski T.M."/>
            <person name="Davidsen T.M."/>
            <person name="Wayne K.J."/>
            <person name="Tettelin H."/>
            <person name="Glass J.I."/>
            <person name="Rusch D."/>
            <person name="Podicherti R."/>
            <person name="Tsui H.-C.T."/>
            <person name="Winkler M.E."/>
        </authorList>
    </citation>
    <scope>NUCLEOTIDE SEQUENCE</scope>
</reference>
<accession>A0A382RN47</accession>
<proteinExistence type="predicted"/>